<evidence type="ECO:0000259" key="1">
    <source>
        <dbReference type="SMART" id="SM01321"/>
    </source>
</evidence>
<dbReference type="InterPro" id="IPR052715">
    <property type="entry name" value="RAYT_transposase"/>
</dbReference>
<dbReference type="InterPro" id="IPR036515">
    <property type="entry name" value="Transposase_17_sf"/>
</dbReference>
<dbReference type="SMART" id="SM01321">
    <property type="entry name" value="Y1_Tnp"/>
    <property type="match status" value="1"/>
</dbReference>
<dbReference type="PANTHER" id="PTHR36966">
    <property type="entry name" value="REP-ASSOCIATED TYROSINE TRANSPOSASE"/>
    <property type="match status" value="1"/>
</dbReference>
<organism evidence="2 3">
    <name type="scientific">Flavobacterium franklandianum</name>
    <dbReference type="NCBI Taxonomy" id="2594430"/>
    <lineage>
        <taxon>Bacteria</taxon>
        <taxon>Pseudomonadati</taxon>
        <taxon>Bacteroidota</taxon>
        <taxon>Flavobacteriia</taxon>
        <taxon>Flavobacteriales</taxon>
        <taxon>Flavobacteriaceae</taxon>
        <taxon>Flavobacterium</taxon>
    </lineage>
</organism>
<reference evidence="2 3" key="1">
    <citation type="submission" date="2019-07" db="EMBL/GenBank/DDBJ databases">
        <title>Novel species of Flavobacterium.</title>
        <authorList>
            <person name="Liu Q."/>
            <person name="Xin Y.-H."/>
        </authorList>
    </citation>
    <scope>NUCLEOTIDE SEQUENCE [LARGE SCALE GENOMIC DNA]</scope>
    <source>
        <strain evidence="2 3">LB3P56</strain>
    </source>
</reference>
<keyword evidence="3" id="KW-1185">Reference proteome</keyword>
<sequence length="205" mass="24074">MAEKFQNKYRVPSARLQNWNYGANGAYFITICTKEMQHFFGEVVDKKMILNLVGALAEEYWTEILKQFPYVELGNFQIMPNHMHGILIIDKSVVAVETRFIASNLGERIDDVDISETRLIASVPEKDGIGGFAGENNPMLADNISRIIRWYKGRCTFEMRKKNPNFGWHSRFHDHIIRNSESFERIQNYIEENPARWEEDKFYKK</sequence>
<name>A0A553C6Y5_9FLAO</name>
<dbReference type="EMBL" id="VJZR01000017">
    <property type="protein sequence ID" value="TRX16172.1"/>
    <property type="molecule type" value="Genomic_DNA"/>
</dbReference>
<dbReference type="AlphaFoldDB" id="A0A553C6Y5"/>
<feature type="domain" description="Transposase IS200-like" evidence="1">
    <location>
        <begin position="22"/>
        <end position="193"/>
    </location>
</feature>
<accession>A0A553C6Y5</accession>
<dbReference type="PANTHER" id="PTHR36966:SF1">
    <property type="entry name" value="REP-ASSOCIATED TYROSINE TRANSPOSASE"/>
    <property type="match status" value="1"/>
</dbReference>
<dbReference type="RefSeq" id="WP_144072010.1">
    <property type="nucleotide sequence ID" value="NZ_VJZR01000017.1"/>
</dbReference>
<dbReference type="GO" id="GO:0004803">
    <property type="term" value="F:transposase activity"/>
    <property type="evidence" value="ECO:0007669"/>
    <property type="project" value="InterPro"/>
</dbReference>
<evidence type="ECO:0000313" key="3">
    <source>
        <dbReference type="Proteomes" id="UP000318585"/>
    </source>
</evidence>
<evidence type="ECO:0000313" key="2">
    <source>
        <dbReference type="EMBL" id="TRX16172.1"/>
    </source>
</evidence>
<dbReference type="Gene3D" id="3.30.70.1290">
    <property type="entry name" value="Transposase IS200-like"/>
    <property type="match status" value="1"/>
</dbReference>
<dbReference type="Proteomes" id="UP000318585">
    <property type="component" value="Unassembled WGS sequence"/>
</dbReference>
<protein>
    <submittedName>
        <fullName evidence="2">Transposase</fullName>
    </submittedName>
</protein>
<dbReference type="GO" id="GO:0006313">
    <property type="term" value="P:DNA transposition"/>
    <property type="evidence" value="ECO:0007669"/>
    <property type="project" value="InterPro"/>
</dbReference>
<gene>
    <name evidence="2" type="ORF">FNW17_14435</name>
</gene>
<dbReference type="SUPFAM" id="SSF143422">
    <property type="entry name" value="Transposase IS200-like"/>
    <property type="match status" value="1"/>
</dbReference>
<dbReference type="OrthoDB" id="9794403at2"/>
<proteinExistence type="predicted"/>
<dbReference type="InterPro" id="IPR002686">
    <property type="entry name" value="Transposase_17"/>
</dbReference>
<comment type="caution">
    <text evidence="2">The sequence shown here is derived from an EMBL/GenBank/DDBJ whole genome shotgun (WGS) entry which is preliminary data.</text>
</comment>
<dbReference type="GO" id="GO:0043565">
    <property type="term" value="F:sequence-specific DNA binding"/>
    <property type="evidence" value="ECO:0007669"/>
    <property type="project" value="TreeGrafter"/>
</dbReference>